<feature type="compositionally biased region" description="Polar residues" evidence="1">
    <location>
        <begin position="325"/>
        <end position="341"/>
    </location>
</feature>
<keyword evidence="5" id="KW-1185">Reference proteome</keyword>
<keyword evidence="2" id="KW-0472">Membrane</keyword>
<organism evidence="4 5">
    <name type="scientific">Sesamum angolense</name>
    <dbReference type="NCBI Taxonomy" id="2727404"/>
    <lineage>
        <taxon>Eukaryota</taxon>
        <taxon>Viridiplantae</taxon>
        <taxon>Streptophyta</taxon>
        <taxon>Embryophyta</taxon>
        <taxon>Tracheophyta</taxon>
        <taxon>Spermatophyta</taxon>
        <taxon>Magnoliopsida</taxon>
        <taxon>eudicotyledons</taxon>
        <taxon>Gunneridae</taxon>
        <taxon>Pentapetalae</taxon>
        <taxon>asterids</taxon>
        <taxon>lamiids</taxon>
        <taxon>Lamiales</taxon>
        <taxon>Pedaliaceae</taxon>
        <taxon>Sesamum</taxon>
    </lineage>
</organism>
<evidence type="ECO:0000313" key="4">
    <source>
        <dbReference type="EMBL" id="KAK4405051.1"/>
    </source>
</evidence>
<feature type="region of interest" description="Disordered" evidence="1">
    <location>
        <begin position="303"/>
        <end position="341"/>
    </location>
</feature>
<reference evidence="4" key="1">
    <citation type="submission" date="2020-06" db="EMBL/GenBank/DDBJ databases">
        <authorList>
            <person name="Li T."/>
            <person name="Hu X."/>
            <person name="Zhang T."/>
            <person name="Song X."/>
            <person name="Zhang H."/>
            <person name="Dai N."/>
            <person name="Sheng W."/>
            <person name="Hou X."/>
            <person name="Wei L."/>
        </authorList>
    </citation>
    <scope>NUCLEOTIDE SEQUENCE</scope>
    <source>
        <strain evidence="4">K16</strain>
        <tissue evidence="4">Leaf</tissue>
    </source>
</reference>
<dbReference type="Proteomes" id="UP001289374">
    <property type="component" value="Unassembled WGS sequence"/>
</dbReference>
<feature type="transmembrane region" description="Helical" evidence="2">
    <location>
        <begin position="27"/>
        <end position="56"/>
    </location>
</feature>
<proteinExistence type="predicted"/>
<dbReference type="AlphaFoldDB" id="A0AAE2C0Z9"/>
<dbReference type="PANTHER" id="PTHR33826">
    <property type="entry name" value="F20B24.21"/>
    <property type="match status" value="1"/>
</dbReference>
<feature type="domain" description="DUF7036" evidence="3">
    <location>
        <begin position="80"/>
        <end position="171"/>
    </location>
</feature>
<keyword evidence="2" id="KW-0812">Transmembrane</keyword>
<feature type="region of interest" description="Disordered" evidence="1">
    <location>
        <begin position="357"/>
        <end position="436"/>
    </location>
</feature>
<evidence type="ECO:0000256" key="1">
    <source>
        <dbReference type="SAM" id="MobiDB-lite"/>
    </source>
</evidence>
<evidence type="ECO:0000256" key="2">
    <source>
        <dbReference type="SAM" id="Phobius"/>
    </source>
</evidence>
<name>A0AAE2C0Z9_9LAMI</name>
<protein>
    <recommendedName>
        <fullName evidence="3">DUF7036 domain-containing protein</fullName>
    </recommendedName>
</protein>
<feature type="compositionally biased region" description="Pro residues" evidence="1">
    <location>
        <begin position="365"/>
        <end position="376"/>
    </location>
</feature>
<evidence type="ECO:0000313" key="5">
    <source>
        <dbReference type="Proteomes" id="UP001289374"/>
    </source>
</evidence>
<sequence>MGKVGNRRLPVVQQQASRTFLCRRCSVAVYSLISFKCAVVLTLSIAAFLSALFWVLPVRYRQAGFDAKESIKLRATVQAYFRLQKLVSKLVPFIARLEYDLNGEIGVPSAKVAIMSMHQEGKSNWTDVVFGFLPDPINSTINLVSISLLKSSLIDLFLQQYNLTLNSSLYGDPSSFEIFKVPGGITIIPEGAALILQTYQVLFNFTLSSSIYEIKENLLELKRQLKFGLHLMPNEVTNKHGSTIDCPVTVQASVVSDLGNLSLERLRQLAQIIIGHAENLGLDHSVFGKVKEISLSSLLNHSLHASTPTPSPSPSRSSSPEQIYDTGQSLEPSSSPTYSPNFDHSIAPCPNCCASAPSDASQPLLPTPENLPPYSLPPNGDSPKSSVAHGSPNGGPSDPLIPSPSSCSNQMPPSVSPPVSSESPLGDSTPRVPPSLSPFPGFTYDYQGLEKASRRDLVLLQHVLSSSASFWSSGPWRIQWFNSIGIPMFLLLIWIS</sequence>
<reference evidence="4" key="2">
    <citation type="journal article" date="2024" name="Plant">
        <title>Genomic evolution and insights into agronomic trait innovations of Sesamum species.</title>
        <authorList>
            <person name="Miao H."/>
            <person name="Wang L."/>
            <person name="Qu L."/>
            <person name="Liu H."/>
            <person name="Sun Y."/>
            <person name="Le M."/>
            <person name="Wang Q."/>
            <person name="Wei S."/>
            <person name="Zheng Y."/>
            <person name="Lin W."/>
            <person name="Duan Y."/>
            <person name="Cao H."/>
            <person name="Xiong S."/>
            <person name="Wang X."/>
            <person name="Wei L."/>
            <person name="Li C."/>
            <person name="Ma Q."/>
            <person name="Ju M."/>
            <person name="Zhao R."/>
            <person name="Li G."/>
            <person name="Mu C."/>
            <person name="Tian Q."/>
            <person name="Mei H."/>
            <person name="Zhang T."/>
            <person name="Gao T."/>
            <person name="Zhang H."/>
        </authorList>
    </citation>
    <scope>NUCLEOTIDE SEQUENCE</scope>
    <source>
        <strain evidence="4">K16</strain>
    </source>
</reference>
<dbReference type="EMBL" id="JACGWL010000003">
    <property type="protein sequence ID" value="KAK4405051.1"/>
    <property type="molecule type" value="Genomic_DNA"/>
</dbReference>
<dbReference type="InterPro" id="IPR055464">
    <property type="entry name" value="DUF7036"/>
</dbReference>
<feature type="compositionally biased region" description="Low complexity" evidence="1">
    <location>
        <begin position="303"/>
        <end position="320"/>
    </location>
</feature>
<dbReference type="PANTHER" id="PTHR33826:SF4">
    <property type="entry name" value="F20B24.21"/>
    <property type="match status" value="1"/>
</dbReference>
<comment type="caution">
    <text evidence="4">The sequence shown here is derived from an EMBL/GenBank/DDBJ whole genome shotgun (WGS) entry which is preliminary data.</text>
</comment>
<evidence type="ECO:0000259" key="3">
    <source>
        <dbReference type="Pfam" id="PF23041"/>
    </source>
</evidence>
<accession>A0AAE2C0Z9</accession>
<dbReference type="Pfam" id="PF23041">
    <property type="entry name" value="DUF7036"/>
    <property type="match status" value="2"/>
</dbReference>
<keyword evidence="2" id="KW-1133">Transmembrane helix</keyword>
<feature type="domain" description="DUF7036" evidence="3">
    <location>
        <begin position="204"/>
        <end position="288"/>
    </location>
</feature>
<gene>
    <name evidence="4" type="ORF">Sango_0511600</name>
</gene>